<organism evidence="2 3">
    <name type="scientific">Cylicocyclus nassatus</name>
    <name type="common">Nematode worm</name>
    <dbReference type="NCBI Taxonomy" id="53992"/>
    <lineage>
        <taxon>Eukaryota</taxon>
        <taxon>Metazoa</taxon>
        <taxon>Ecdysozoa</taxon>
        <taxon>Nematoda</taxon>
        <taxon>Chromadorea</taxon>
        <taxon>Rhabditida</taxon>
        <taxon>Rhabditina</taxon>
        <taxon>Rhabditomorpha</taxon>
        <taxon>Strongyloidea</taxon>
        <taxon>Strongylidae</taxon>
        <taxon>Cylicocyclus</taxon>
    </lineage>
</organism>
<proteinExistence type="predicted"/>
<keyword evidence="1" id="KW-0732">Signal</keyword>
<keyword evidence="3" id="KW-1185">Reference proteome</keyword>
<dbReference type="Proteomes" id="UP001176961">
    <property type="component" value="Unassembled WGS sequence"/>
</dbReference>
<evidence type="ECO:0000256" key="1">
    <source>
        <dbReference type="SAM" id="SignalP"/>
    </source>
</evidence>
<feature type="chain" id="PRO_5041382722" evidence="1">
    <location>
        <begin position="22"/>
        <end position="143"/>
    </location>
</feature>
<feature type="signal peptide" evidence="1">
    <location>
        <begin position="1"/>
        <end position="21"/>
    </location>
</feature>
<gene>
    <name evidence="2" type="ORF">CYNAS_LOCUS15684</name>
</gene>
<evidence type="ECO:0000313" key="2">
    <source>
        <dbReference type="EMBL" id="CAJ0603701.1"/>
    </source>
</evidence>
<dbReference type="EMBL" id="CATQJL010000305">
    <property type="protein sequence ID" value="CAJ0603701.1"/>
    <property type="molecule type" value="Genomic_DNA"/>
</dbReference>
<dbReference type="AlphaFoldDB" id="A0AA36H4M7"/>
<comment type="caution">
    <text evidence="2">The sequence shown here is derived from an EMBL/GenBank/DDBJ whole genome shotgun (WGS) entry which is preliminary data.</text>
</comment>
<protein>
    <submittedName>
        <fullName evidence="2">Uncharacterized protein</fullName>
    </submittedName>
</protein>
<sequence>MSQSCMNSFLILLLAALAVDAEVFSVGFQLNCTRMPKREGNPSSRNLLWADVWLMQKGSYGKDNVLSSQTKRSLNSDSQMNFALTTEDVSEGFLDDKHELYLHINHNCGVKHRTKPSHATKTVEVGVMDPNNKCKLLGTINLP</sequence>
<accession>A0AA36H4M7</accession>
<reference evidence="2" key="1">
    <citation type="submission" date="2023-07" db="EMBL/GenBank/DDBJ databases">
        <authorList>
            <consortium name="CYATHOMIX"/>
        </authorList>
    </citation>
    <scope>NUCLEOTIDE SEQUENCE</scope>
    <source>
        <strain evidence="2">N/A</strain>
    </source>
</reference>
<name>A0AA36H4M7_CYLNA</name>
<evidence type="ECO:0000313" key="3">
    <source>
        <dbReference type="Proteomes" id="UP001176961"/>
    </source>
</evidence>